<dbReference type="SUPFAM" id="SSF51306">
    <property type="entry name" value="LexA/Signal peptidase"/>
    <property type="match status" value="1"/>
</dbReference>
<dbReference type="InterPro" id="IPR036286">
    <property type="entry name" value="LexA/Signal_pep-like_sf"/>
</dbReference>
<protein>
    <recommendedName>
        <fullName evidence="1">Peptidase S24/S26A/S26B/S26C domain-containing protein</fullName>
    </recommendedName>
</protein>
<dbReference type="RefSeq" id="WP_110023835.1">
    <property type="nucleotide sequence ID" value="NZ_PDNZ01000007.1"/>
</dbReference>
<accession>A0A317T540</accession>
<comment type="caution">
    <text evidence="2">The sequence shown here is derived from an EMBL/GenBank/DDBJ whole genome shotgun (WGS) entry which is preliminary data.</text>
</comment>
<reference evidence="3" key="1">
    <citation type="submission" date="2017-10" db="EMBL/GenBank/DDBJ databases">
        <authorList>
            <person name="Gaisin V.A."/>
            <person name="Rysina M.S."/>
            <person name="Grouzdev D.S."/>
        </authorList>
    </citation>
    <scope>NUCLEOTIDE SEQUENCE [LARGE SCALE GENOMIC DNA]</scope>
    <source>
        <strain evidence="3">V1</strain>
    </source>
</reference>
<dbReference type="AlphaFoldDB" id="A0A317T540"/>
<evidence type="ECO:0000313" key="2">
    <source>
        <dbReference type="EMBL" id="PWW81340.1"/>
    </source>
</evidence>
<dbReference type="EMBL" id="PDNZ01000007">
    <property type="protein sequence ID" value="PWW81340.1"/>
    <property type="molecule type" value="Genomic_DNA"/>
</dbReference>
<evidence type="ECO:0000313" key="3">
    <source>
        <dbReference type="Proteomes" id="UP000246278"/>
    </source>
</evidence>
<feature type="domain" description="Peptidase S24/S26A/S26B/S26C" evidence="1">
    <location>
        <begin position="22"/>
        <end position="68"/>
    </location>
</feature>
<gene>
    <name evidence="2" type="ORF">CR164_09875</name>
</gene>
<keyword evidence="3" id="KW-1185">Reference proteome</keyword>
<organism evidence="2 3">
    <name type="scientific">Prosthecochloris marina</name>
    <dbReference type="NCBI Taxonomy" id="2017681"/>
    <lineage>
        <taxon>Bacteria</taxon>
        <taxon>Pseudomonadati</taxon>
        <taxon>Chlorobiota</taxon>
        <taxon>Chlorobiia</taxon>
        <taxon>Chlorobiales</taxon>
        <taxon>Chlorobiaceae</taxon>
        <taxon>Prosthecochloris</taxon>
    </lineage>
</organism>
<dbReference type="Pfam" id="PF00717">
    <property type="entry name" value="Peptidase_S24"/>
    <property type="match status" value="1"/>
</dbReference>
<evidence type="ECO:0000259" key="1">
    <source>
        <dbReference type="Pfam" id="PF00717"/>
    </source>
</evidence>
<name>A0A317T540_9CHLB</name>
<dbReference type="Proteomes" id="UP000246278">
    <property type="component" value="Unassembled WGS sequence"/>
</dbReference>
<proteinExistence type="predicted"/>
<dbReference type="InterPro" id="IPR015927">
    <property type="entry name" value="Peptidase_S24_S26A/B/C"/>
</dbReference>
<sequence length="76" mass="8583">MGQIITLKPSNHHFEPIESTEVIASINGEPTAKRLLISGKTESLNSENHKYQTTEITEDMDFRTLGVVTWVIRKTV</sequence>
<dbReference type="Gene3D" id="2.10.109.10">
    <property type="entry name" value="Umud Fragment, subunit A"/>
    <property type="match status" value="1"/>
</dbReference>